<sequence>MPYNLRILLFMLFGGAAVVIAVFQVPPLTSGGNSGKSGLNEAEFKAAVSAELAFCQKQPDAVNCRCFANKSAIIRSHQQPRVPSAVYADKEDLARGQAALGC</sequence>
<keyword evidence="2" id="KW-1185">Reference proteome</keyword>
<proteinExistence type="predicted"/>
<organism evidence="1 2">
    <name type="scientific">Sulfitobacter pacificus</name>
    <dbReference type="NCBI Taxonomy" id="1499314"/>
    <lineage>
        <taxon>Bacteria</taxon>
        <taxon>Pseudomonadati</taxon>
        <taxon>Pseudomonadota</taxon>
        <taxon>Alphaproteobacteria</taxon>
        <taxon>Rhodobacterales</taxon>
        <taxon>Roseobacteraceae</taxon>
        <taxon>Sulfitobacter</taxon>
    </lineage>
</organism>
<dbReference type="Proteomes" id="UP001161388">
    <property type="component" value="Unassembled WGS sequence"/>
</dbReference>
<evidence type="ECO:0000313" key="2">
    <source>
        <dbReference type="Proteomes" id="UP001161388"/>
    </source>
</evidence>
<reference evidence="1" key="1">
    <citation type="journal article" date="2014" name="Int. J. Syst. Evol. Microbiol.">
        <title>Complete genome of a new Firmicutes species belonging to the dominant human colonic microbiota ('Ruminococcus bicirculans') reveals two chromosomes and a selective capacity to utilize plant glucans.</title>
        <authorList>
            <consortium name="NISC Comparative Sequencing Program"/>
            <person name="Wegmann U."/>
            <person name="Louis P."/>
            <person name="Goesmann A."/>
            <person name="Henrissat B."/>
            <person name="Duncan S.H."/>
            <person name="Flint H.J."/>
        </authorList>
    </citation>
    <scope>NUCLEOTIDE SEQUENCE</scope>
    <source>
        <strain evidence="1">NBRC 109915</strain>
    </source>
</reference>
<gene>
    <name evidence="1" type="ORF">GCM10007927_12700</name>
</gene>
<reference evidence="1" key="2">
    <citation type="submission" date="2023-01" db="EMBL/GenBank/DDBJ databases">
        <title>Draft genome sequence of Sulfitobacter pacificus strain NBRC 109915.</title>
        <authorList>
            <person name="Sun Q."/>
            <person name="Mori K."/>
        </authorList>
    </citation>
    <scope>NUCLEOTIDE SEQUENCE</scope>
    <source>
        <strain evidence="1">NBRC 109915</strain>
    </source>
</reference>
<protein>
    <recommendedName>
        <fullName evidence="3">YARHG domain-containing protein</fullName>
    </recommendedName>
</protein>
<dbReference type="EMBL" id="BSNL01000001">
    <property type="protein sequence ID" value="GLQ26467.1"/>
    <property type="molecule type" value="Genomic_DNA"/>
</dbReference>
<name>A0ABQ5VH99_9RHOB</name>
<comment type="caution">
    <text evidence="1">The sequence shown here is derived from an EMBL/GenBank/DDBJ whole genome shotgun (WGS) entry which is preliminary data.</text>
</comment>
<dbReference type="RefSeq" id="WP_284371713.1">
    <property type="nucleotide sequence ID" value="NZ_BSNL01000001.1"/>
</dbReference>
<evidence type="ECO:0008006" key="3">
    <source>
        <dbReference type="Google" id="ProtNLM"/>
    </source>
</evidence>
<evidence type="ECO:0000313" key="1">
    <source>
        <dbReference type="EMBL" id="GLQ26467.1"/>
    </source>
</evidence>
<accession>A0ABQ5VH99</accession>